<accession>A0A1I6LQR7</accession>
<dbReference type="EMBL" id="FOZM01000001">
    <property type="protein sequence ID" value="SFS05773.1"/>
    <property type="molecule type" value="Genomic_DNA"/>
</dbReference>
<dbReference type="PIRSF" id="PIRSF036382">
    <property type="entry name" value="RR_antiterm"/>
    <property type="match status" value="1"/>
</dbReference>
<evidence type="ECO:0000259" key="3">
    <source>
        <dbReference type="PROSITE" id="PS50921"/>
    </source>
</evidence>
<dbReference type="SUPFAM" id="SSF52172">
    <property type="entry name" value="CheY-like"/>
    <property type="match status" value="1"/>
</dbReference>
<dbReference type="SMART" id="SM01012">
    <property type="entry name" value="ANTAR"/>
    <property type="match status" value="1"/>
</dbReference>
<dbReference type="Gene3D" id="1.10.10.10">
    <property type="entry name" value="Winged helix-like DNA-binding domain superfamily/Winged helix DNA-binding domain"/>
    <property type="match status" value="1"/>
</dbReference>
<evidence type="ECO:0000313" key="4">
    <source>
        <dbReference type="EMBL" id="SFS05773.1"/>
    </source>
</evidence>
<sequence length="194" mass="20927">MTNELRIVVVEQDQDRALAIVDALKDACACDVLVIANADSLARRVAAFQPDIVLIDIDNPTRDMLEEMTLASGPLERPVAMFVSSEAGGLAQAAIEAGVSAYVVDGLSPTRVKSVMDTAIARFSIVRQMREELAETRRALEERKVIDRAKGMLMKAKGIDEEAAYALLRKTAMDRGRRVADVAEALVTAAGLLG</sequence>
<dbReference type="AlphaFoldDB" id="A0A1I6LQR7"/>
<gene>
    <name evidence="4" type="ORF">SAMN05444714_0804</name>
</gene>
<dbReference type="PROSITE" id="PS50110">
    <property type="entry name" value="RESPONSE_REGULATORY"/>
    <property type="match status" value="1"/>
</dbReference>
<evidence type="ECO:0000313" key="5">
    <source>
        <dbReference type="Proteomes" id="UP000198926"/>
    </source>
</evidence>
<feature type="modified residue" description="4-aspartylphosphate" evidence="1">
    <location>
        <position position="56"/>
    </location>
</feature>
<dbReference type="OrthoDB" id="9795002at2"/>
<dbReference type="InterPro" id="IPR036388">
    <property type="entry name" value="WH-like_DNA-bd_sf"/>
</dbReference>
<evidence type="ECO:0000259" key="2">
    <source>
        <dbReference type="PROSITE" id="PS50110"/>
    </source>
</evidence>
<keyword evidence="1" id="KW-0597">Phosphoprotein</keyword>
<feature type="domain" description="Response regulatory" evidence="2">
    <location>
        <begin position="6"/>
        <end position="120"/>
    </location>
</feature>
<dbReference type="GO" id="GO:0000160">
    <property type="term" value="P:phosphorelay signal transduction system"/>
    <property type="evidence" value="ECO:0007669"/>
    <property type="project" value="InterPro"/>
</dbReference>
<dbReference type="InterPro" id="IPR001789">
    <property type="entry name" value="Sig_transdc_resp-reg_receiver"/>
</dbReference>
<proteinExistence type="predicted"/>
<evidence type="ECO:0000256" key="1">
    <source>
        <dbReference type="PROSITE-ProRule" id="PRU00169"/>
    </source>
</evidence>
<dbReference type="InterPro" id="IPR005561">
    <property type="entry name" value="ANTAR"/>
</dbReference>
<dbReference type="PROSITE" id="PS50921">
    <property type="entry name" value="ANTAR"/>
    <property type="match status" value="1"/>
</dbReference>
<dbReference type="RefSeq" id="WP_090204233.1">
    <property type="nucleotide sequence ID" value="NZ_FOZM01000001.1"/>
</dbReference>
<reference evidence="4 5" key="1">
    <citation type="submission" date="2016-10" db="EMBL/GenBank/DDBJ databases">
        <authorList>
            <person name="de Groot N.N."/>
        </authorList>
    </citation>
    <scope>NUCLEOTIDE SEQUENCE [LARGE SCALE GENOMIC DNA]</scope>
    <source>
        <strain evidence="4 5">DSM 29433</strain>
    </source>
</reference>
<dbReference type="InterPro" id="IPR011006">
    <property type="entry name" value="CheY-like_superfamily"/>
</dbReference>
<keyword evidence="5" id="KW-1185">Reference proteome</keyword>
<dbReference type="Proteomes" id="UP000198926">
    <property type="component" value="Unassembled WGS sequence"/>
</dbReference>
<dbReference type="GO" id="GO:0003723">
    <property type="term" value="F:RNA binding"/>
    <property type="evidence" value="ECO:0007669"/>
    <property type="project" value="InterPro"/>
</dbReference>
<dbReference type="STRING" id="1123755.SAMN05444714_0804"/>
<organism evidence="4 5">
    <name type="scientific">Yoonia litorea</name>
    <dbReference type="NCBI Taxonomy" id="1123755"/>
    <lineage>
        <taxon>Bacteria</taxon>
        <taxon>Pseudomonadati</taxon>
        <taxon>Pseudomonadota</taxon>
        <taxon>Alphaproteobacteria</taxon>
        <taxon>Rhodobacterales</taxon>
        <taxon>Paracoccaceae</taxon>
        <taxon>Yoonia</taxon>
    </lineage>
</organism>
<name>A0A1I6LQR7_9RHOB</name>
<dbReference type="InterPro" id="IPR008327">
    <property type="entry name" value="Sig_transdc_resp-reg_antiterm"/>
</dbReference>
<dbReference type="Gene3D" id="3.40.50.2300">
    <property type="match status" value="1"/>
</dbReference>
<dbReference type="Pfam" id="PF03861">
    <property type="entry name" value="ANTAR"/>
    <property type="match status" value="1"/>
</dbReference>
<protein>
    <submittedName>
        <fullName evidence="4">Response regulator receiver and ANTAR domain protein</fullName>
    </submittedName>
</protein>
<feature type="domain" description="ANTAR" evidence="3">
    <location>
        <begin position="126"/>
        <end position="187"/>
    </location>
</feature>